<dbReference type="PROSITE" id="PS00028">
    <property type="entry name" value="ZINC_FINGER_C2H2_1"/>
    <property type="match status" value="1"/>
</dbReference>
<feature type="domain" description="C2H2-type" evidence="1">
    <location>
        <begin position="329"/>
        <end position="349"/>
    </location>
</feature>
<comment type="caution">
    <text evidence="2">The sequence shown here is derived from an EMBL/GenBank/DDBJ whole genome shotgun (WGS) entry which is preliminary data.</text>
</comment>
<accession>A0A2A4JW79</accession>
<organism evidence="2">
    <name type="scientific">Heliothis virescens</name>
    <name type="common">Tobacco budworm moth</name>
    <dbReference type="NCBI Taxonomy" id="7102"/>
    <lineage>
        <taxon>Eukaryota</taxon>
        <taxon>Metazoa</taxon>
        <taxon>Ecdysozoa</taxon>
        <taxon>Arthropoda</taxon>
        <taxon>Hexapoda</taxon>
        <taxon>Insecta</taxon>
        <taxon>Pterygota</taxon>
        <taxon>Neoptera</taxon>
        <taxon>Endopterygota</taxon>
        <taxon>Lepidoptera</taxon>
        <taxon>Glossata</taxon>
        <taxon>Ditrysia</taxon>
        <taxon>Noctuoidea</taxon>
        <taxon>Noctuidae</taxon>
        <taxon>Heliothinae</taxon>
        <taxon>Heliothis</taxon>
    </lineage>
</organism>
<dbReference type="InterPro" id="IPR013087">
    <property type="entry name" value="Znf_C2H2_type"/>
</dbReference>
<gene>
    <name evidence="2" type="ORF">B5V51_9907</name>
</gene>
<evidence type="ECO:0000259" key="1">
    <source>
        <dbReference type="PROSITE" id="PS00028"/>
    </source>
</evidence>
<proteinExistence type="predicted"/>
<name>A0A2A4JW79_HELVI</name>
<dbReference type="EMBL" id="NWSH01000457">
    <property type="protein sequence ID" value="PCG76275.1"/>
    <property type="molecule type" value="Genomic_DNA"/>
</dbReference>
<sequence>MNTSVEGIIVNNCQYAPIYLIQDPGATQGNTYVLTSSNVEAPKPVSNNLKTFYENSGNIENGIINTETGVRPNAIKKKESVLIGNNLKLASFLLPKNENNVNKYVVDNIVLKPTITTTTTPSNPVPVNHHPVNTVPKIDIDRKIVKLKEVPIINRHRPEKVLPKIKPKENTPSPTQSKHTSVQLIKLGETYHSLNHLSDEQIKMVNQALKMFNDPDKSVPEPTYDPVTNTKYIYKVVSPKDLTVVAKKKIILKDRKNHTKIPKRIEEKIVKPVIHKEVPIPKEVIEEEVEPPAEAKVTRSGRKVKLPKQILPEGSPQKTKKKSGTIVSCFQCSADFGSLYRLQKHYENHPTHIPAKIHSNLFHCLLAIIKSGSDGDKTNIFIQQLEQLIVKLKSLLPCLLKKVDGTDGKPCTINEDIGRLFGMNPGKYNIDVEALNCVKDKNGFCIHNPPKINPFIKDQNKPTQYLLKHADSQIIDNESENCARINSVAKWPTVSKRIWKLKQKTHEQSAKKMRLKSEGDTLIELGTEDFIFAKEAENNVMQVPTAASVIPENNANTANMIVENDVAKLLEDTQDGDINCQSVVEPQTDNIIIGELSKPKTNYVQFHSAHFDIRSSPIKPSSTVFRKFQINPSKMANYDSQVIRSLEMVNKANKRVNLASPDRDLNISLPKSESNLHLQETDNQQSAIPNSNNDLHVTMASSLLDTLTHTDSGQHVTIPCSTNGLLLHSSLTKTNNRLVVSMPNPDTRLHVNMLNGNNDLHGTKATSINDLRDDMANNRVHVTTSNANGLLSMPDPHSSLHVSMPNSENGLHAPMPSSNGLHLTLPSSDENLRLTIPSSNDSCDVSISNTDSLHDLFKDDVDLSCKDTDVIDPVLKDWIISTSEKSEDGFSKSSGLIEPALLHVRDSEDKSLDSHKNVNHCDDMPSLDSSDNRLLSSQGESVLNFLDTLGNDLYPETEIRNNGVDFQLDLFTFNHS</sequence>
<protein>
    <recommendedName>
        <fullName evidence="1">C2H2-type domain-containing protein</fullName>
    </recommendedName>
</protein>
<reference evidence="2" key="1">
    <citation type="submission" date="2017-09" db="EMBL/GenBank/DDBJ databases">
        <title>Contemporary evolution of a Lepidopteran species, Heliothis virescens, in response to modern agricultural practices.</title>
        <authorList>
            <person name="Fritz M.L."/>
            <person name="Deyonke A.M."/>
            <person name="Papanicolaou A."/>
            <person name="Micinski S."/>
            <person name="Westbrook J."/>
            <person name="Gould F."/>
        </authorList>
    </citation>
    <scope>NUCLEOTIDE SEQUENCE [LARGE SCALE GENOMIC DNA]</scope>
    <source>
        <strain evidence="2">HvINT-</strain>
        <tissue evidence="2">Whole body</tissue>
    </source>
</reference>
<dbReference type="AlphaFoldDB" id="A0A2A4JW79"/>
<evidence type="ECO:0000313" key="2">
    <source>
        <dbReference type="EMBL" id="PCG76275.1"/>
    </source>
</evidence>
<dbReference type="STRING" id="7102.A0A2A4JW79"/>